<feature type="compositionally biased region" description="Low complexity" evidence="1">
    <location>
        <begin position="58"/>
        <end position="85"/>
    </location>
</feature>
<reference evidence="2" key="1">
    <citation type="submission" date="2023-10" db="EMBL/GenBank/DDBJ databases">
        <authorList>
            <person name="Chen Y."/>
            <person name="Shah S."/>
            <person name="Dougan E. K."/>
            <person name="Thang M."/>
            <person name="Chan C."/>
        </authorList>
    </citation>
    <scope>NUCLEOTIDE SEQUENCE [LARGE SCALE GENOMIC DNA]</scope>
</reference>
<accession>A0ABN9TYZ8</accession>
<keyword evidence="3" id="KW-1185">Reference proteome</keyword>
<name>A0ABN9TYZ8_9DINO</name>
<protein>
    <recommendedName>
        <fullName evidence="4">Ubiquitinyl hydrolase 1</fullName>
    </recommendedName>
</protein>
<feature type="non-terminal residue" evidence="2">
    <location>
        <position position="1"/>
    </location>
</feature>
<gene>
    <name evidence="2" type="ORF">PCOR1329_LOCUS43704</name>
</gene>
<evidence type="ECO:0000313" key="2">
    <source>
        <dbReference type="EMBL" id="CAK0851584.1"/>
    </source>
</evidence>
<sequence length="200" mass="20940">DVGAHASNRHETDDIAENGPAPPQDVDGNARIRHPQAPLPRATLATKTRDDTAESKVAATTPSAPTTVTQPAPHGPPSSSTSTTAAYDPPPCYTAYFEPQSAAYCGLHAINNGLGFQYRTPDMASDAVPDFLAHWAHEGVDAAADDHIAPSGDYSIELLSFSLQCSGNVFTIETTNPMRASVNDVGSLSQEGIRNTVGIG</sequence>
<organism evidence="2 3">
    <name type="scientific">Prorocentrum cordatum</name>
    <dbReference type="NCBI Taxonomy" id="2364126"/>
    <lineage>
        <taxon>Eukaryota</taxon>
        <taxon>Sar</taxon>
        <taxon>Alveolata</taxon>
        <taxon>Dinophyceae</taxon>
        <taxon>Prorocentrales</taxon>
        <taxon>Prorocentraceae</taxon>
        <taxon>Prorocentrum</taxon>
    </lineage>
</organism>
<dbReference type="EMBL" id="CAUYUJ010015253">
    <property type="protein sequence ID" value="CAK0851584.1"/>
    <property type="molecule type" value="Genomic_DNA"/>
</dbReference>
<proteinExistence type="predicted"/>
<evidence type="ECO:0000256" key="1">
    <source>
        <dbReference type="SAM" id="MobiDB-lite"/>
    </source>
</evidence>
<evidence type="ECO:0000313" key="3">
    <source>
        <dbReference type="Proteomes" id="UP001189429"/>
    </source>
</evidence>
<feature type="region of interest" description="Disordered" evidence="1">
    <location>
        <begin position="1"/>
        <end position="85"/>
    </location>
</feature>
<comment type="caution">
    <text evidence="2">The sequence shown here is derived from an EMBL/GenBank/DDBJ whole genome shotgun (WGS) entry which is preliminary data.</text>
</comment>
<evidence type="ECO:0008006" key="4">
    <source>
        <dbReference type="Google" id="ProtNLM"/>
    </source>
</evidence>
<dbReference type="Proteomes" id="UP001189429">
    <property type="component" value="Unassembled WGS sequence"/>
</dbReference>